<dbReference type="Pfam" id="PF07980">
    <property type="entry name" value="SusD_RagB"/>
    <property type="match status" value="1"/>
</dbReference>
<dbReference type="InterPro" id="IPR033985">
    <property type="entry name" value="SusD-like_N"/>
</dbReference>
<evidence type="ECO:0000256" key="1">
    <source>
        <dbReference type="ARBA" id="ARBA00004442"/>
    </source>
</evidence>
<evidence type="ECO:0000313" key="7">
    <source>
        <dbReference type="EMBL" id="KAA6350737.1"/>
    </source>
</evidence>
<feature type="domain" description="SusD-like N-terminal" evidence="6">
    <location>
        <begin position="74"/>
        <end position="210"/>
    </location>
</feature>
<feature type="domain" description="RagB/SusD" evidence="5">
    <location>
        <begin position="343"/>
        <end position="466"/>
    </location>
</feature>
<evidence type="ECO:0000259" key="5">
    <source>
        <dbReference type="Pfam" id="PF07980"/>
    </source>
</evidence>
<evidence type="ECO:0000259" key="6">
    <source>
        <dbReference type="Pfam" id="PF14322"/>
    </source>
</evidence>
<name>A0A5J4SXN1_9ZZZZ</name>
<organism evidence="7">
    <name type="scientific">termite gut metagenome</name>
    <dbReference type="NCBI Taxonomy" id="433724"/>
    <lineage>
        <taxon>unclassified sequences</taxon>
        <taxon>metagenomes</taxon>
        <taxon>organismal metagenomes</taxon>
    </lineage>
</organism>
<evidence type="ECO:0000256" key="4">
    <source>
        <dbReference type="ARBA" id="ARBA00023237"/>
    </source>
</evidence>
<keyword evidence="4" id="KW-0998">Cell outer membrane</keyword>
<dbReference type="GO" id="GO:0009279">
    <property type="term" value="C:cell outer membrane"/>
    <property type="evidence" value="ECO:0007669"/>
    <property type="project" value="UniProtKB-SubCell"/>
</dbReference>
<dbReference type="CDD" id="cd08977">
    <property type="entry name" value="SusD"/>
    <property type="match status" value="1"/>
</dbReference>
<dbReference type="Pfam" id="PF14322">
    <property type="entry name" value="SusD-like_3"/>
    <property type="match status" value="1"/>
</dbReference>
<dbReference type="InterPro" id="IPR011990">
    <property type="entry name" value="TPR-like_helical_dom_sf"/>
</dbReference>
<dbReference type="InterPro" id="IPR012944">
    <property type="entry name" value="SusD_RagB_dom"/>
</dbReference>
<evidence type="ECO:0000256" key="2">
    <source>
        <dbReference type="ARBA" id="ARBA00022729"/>
    </source>
</evidence>
<dbReference type="SUPFAM" id="SSF48452">
    <property type="entry name" value="TPR-like"/>
    <property type="match status" value="1"/>
</dbReference>
<keyword evidence="3" id="KW-0472">Membrane</keyword>
<protein>
    <submittedName>
        <fullName evidence="7">RagB/SusD family nutrient uptake outer membrane protein</fullName>
    </submittedName>
</protein>
<reference evidence="7" key="1">
    <citation type="submission" date="2019-03" db="EMBL/GenBank/DDBJ databases">
        <title>Single cell metagenomics reveals metabolic interactions within the superorganism composed of flagellate Streblomastix strix and complex community of Bacteroidetes bacteria on its surface.</title>
        <authorList>
            <person name="Treitli S.C."/>
            <person name="Kolisko M."/>
            <person name="Husnik F."/>
            <person name="Keeling P."/>
            <person name="Hampl V."/>
        </authorList>
    </citation>
    <scope>NUCLEOTIDE SEQUENCE</scope>
    <source>
        <strain evidence="7">STM</strain>
    </source>
</reference>
<dbReference type="Gene3D" id="1.25.40.390">
    <property type="match status" value="1"/>
</dbReference>
<comment type="caution">
    <text evidence="7">The sequence shown here is derived from an EMBL/GenBank/DDBJ whole genome shotgun (WGS) entry which is preliminary data.</text>
</comment>
<keyword evidence="2" id="KW-0732">Signal</keyword>
<evidence type="ECO:0000256" key="3">
    <source>
        <dbReference type="ARBA" id="ARBA00023136"/>
    </source>
</evidence>
<dbReference type="AlphaFoldDB" id="A0A5J4SXN1"/>
<dbReference type="EMBL" id="SNRY01000023">
    <property type="protein sequence ID" value="KAA6350737.1"/>
    <property type="molecule type" value="Genomic_DNA"/>
</dbReference>
<accession>A0A5J4SXN1</accession>
<sequence length="466" mass="52842">MKSYKLIYIVSLLTLPFYSCKDLLEETVYSELTTDTYLTSTEAKLSILYSAYGNAQLRDYFYFYGQGMTSGETWNEFGAIESQFTPLCNFTWVSSHEYFSGMWNKLYSVIRDANIVLDNTSKENGETQLIAEAKFLRGFSYSLLYDWFGALPLYTSSSGELYLERSSEEETVRFIEKDLLDAAADLPVRQATYGKATKGAALGILTKLYLNTKQWGKSADIAQEIIDLNRYTLISDYRDIFSIENEGNDELILAIQANPQVGIPFVANTFPTDYPHLPNQTIYASRVYLYDNFVNSFDLADTRKDLIVTSYTNTNGEFIQLLGNDRSLAGKYEFDKDAAGASYGNDTPVLRYADILLARAEALNELNGPNDESIALINKIRKRAGEDIPLLQLAGFTKETLRDHIFKERAWEFYFEQKSRTDQIRQGTFISGALARGKTAKPFHVLFPIPETEINANPKLVQNTGY</sequence>
<comment type="subcellular location">
    <subcellularLocation>
        <location evidence="1">Cell outer membrane</location>
    </subcellularLocation>
</comment>
<gene>
    <name evidence="7" type="ORF">EZS27_001841</name>
</gene>
<proteinExistence type="predicted"/>